<protein>
    <recommendedName>
        <fullName evidence="6">Enolase-phosphatase E1</fullName>
    </recommendedName>
</protein>
<name>A0A1E3Q9J4_LIPST</name>
<dbReference type="Gene3D" id="1.10.720.60">
    <property type="match status" value="1"/>
</dbReference>
<keyword evidence="5" id="KW-1185">Reference proteome</keyword>
<sequence>MVLQKYVVLDIEGTVCAISFVKDVLFPYFLKALPDILSLHFSSSPPPDLQLYIDAFPPTVRTSYDSLYMYIRDLTIADKKIPELKALQGYVWRKGYEVGELKAPLFPDVYKVLDIWTGANCFTKSKRSVFIYSSGSVDAQILLFAHTEQGDLTKGIQGYFDTVRAGLKTDPASYVRITNQIGDDVDPREILFLSDNVNEIVAAKEAGWEAYLVERPGNAPLSEEDRKAHKVIQNFESLI</sequence>
<dbReference type="GO" id="GO:0019509">
    <property type="term" value="P:L-methionine salvage from methylthioadenosine"/>
    <property type="evidence" value="ECO:0007669"/>
    <property type="project" value="EnsemblFungi"/>
</dbReference>
<keyword evidence="2" id="KW-0378">Hydrolase</keyword>
<proteinExistence type="predicted"/>
<dbReference type="GO" id="GO:0043874">
    <property type="term" value="F:acireductone synthase activity"/>
    <property type="evidence" value="ECO:0007669"/>
    <property type="project" value="InterPro"/>
</dbReference>
<evidence type="ECO:0000313" key="5">
    <source>
        <dbReference type="Proteomes" id="UP000094385"/>
    </source>
</evidence>
<organism evidence="4 5">
    <name type="scientific">Lipomyces starkeyi NRRL Y-11557</name>
    <dbReference type="NCBI Taxonomy" id="675824"/>
    <lineage>
        <taxon>Eukaryota</taxon>
        <taxon>Fungi</taxon>
        <taxon>Dikarya</taxon>
        <taxon>Ascomycota</taxon>
        <taxon>Saccharomycotina</taxon>
        <taxon>Lipomycetes</taxon>
        <taxon>Lipomycetales</taxon>
        <taxon>Lipomycetaceae</taxon>
        <taxon>Lipomyces</taxon>
    </lineage>
</organism>
<dbReference type="Proteomes" id="UP000094385">
    <property type="component" value="Unassembled WGS sequence"/>
</dbReference>
<reference evidence="4 5" key="1">
    <citation type="journal article" date="2016" name="Proc. Natl. Acad. Sci. U.S.A.">
        <title>Comparative genomics of biotechnologically important yeasts.</title>
        <authorList>
            <person name="Riley R."/>
            <person name="Haridas S."/>
            <person name="Wolfe K.H."/>
            <person name="Lopes M.R."/>
            <person name="Hittinger C.T."/>
            <person name="Goeker M."/>
            <person name="Salamov A.A."/>
            <person name="Wisecaver J.H."/>
            <person name="Long T.M."/>
            <person name="Calvey C.H."/>
            <person name="Aerts A.L."/>
            <person name="Barry K.W."/>
            <person name="Choi C."/>
            <person name="Clum A."/>
            <person name="Coughlan A.Y."/>
            <person name="Deshpande S."/>
            <person name="Douglass A.P."/>
            <person name="Hanson S.J."/>
            <person name="Klenk H.-P."/>
            <person name="LaButti K.M."/>
            <person name="Lapidus A."/>
            <person name="Lindquist E.A."/>
            <person name="Lipzen A.M."/>
            <person name="Meier-Kolthoff J.P."/>
            <person name="Ohm R.A."/>
            <person name="Otillar R.P."/>
            <person name="Pangilinan J.L."/>
            <person name="Peng Y."/>
            <person name="Rokas A."/>
            <person name="Rosa C.A."/>
            <person name="Scheuner C."/>
            <person name="Sibirny A.A."/>
            <person name="Slot J.C."/>
            <person name="Stielow J.B."/>
            <person name="Sun H."/>
            <person name="Kurtzman C.P."/>
            <person name="Blackwell M."/>
            <person name="Grigoriev I.V."/>
            <person name="Jeffries T.W."/>
        </authorList>
    </citation>
    <scope>NUCLEOTIDE SEQUENCE [LARGE SCALE GENOMIC DNA]</scope>
    <source>
        <strain evidence="4 5">NRRL Y-11557</strain>
    </source>
</reference>
<keyword evidence="3" id="KW-0486">Methionine biosynthesis</keyword>
<dbReference type="InterPro" id="IPR023943">
    <property type="entry name" value="Enolase-ppase_E1"/>
</dbReference>
<dbReference type="OrthoDB" id="272500at2759"/>
<dbReference type="SFLD" id="SFLDG01129">
    <property type="entry name" value="C1.5:_HAD__Beta-PGM__Phosphata"/>
    <property type="match status" value="1"/>
</dbReference>
<dbReference type="SFLD" id="SFLDS00003">
    <property type="entry name" value="Haloacid_Dehalogenase"/>
    <property type="match status" value="1"/>
</dbReference>
<evidence type="ECO:0000256" key="2">
    <source>
        <dbReference type="ARBA" id="ARBA00022801"/>
    </source>
</evidence>
<dbReference type="SUPFAM" id="SSF56784">
    <property type="entry name" value="HAD-like"/>
    <property type="match status" value="1"/>
</dbReference>
<dbReference type="InterPro" id="IPR023214">
    <property type="entry name" value="HAD_sf"/>
</dbReference>
<evidence type="ECO:0008006" key="6">
    <source>
        <dbReference type="Google" id="ProtNLM"/>
    </source>
</evidence>
<dbReference type="NCBIfam" id="TIGR01549">
    <property type="entry name" value="HAD-SF-IA-v1"/>
    <property type="match status" value="1"/>
</dbReference>
<accession>A0A1E3Q9J4</accession>
<evidence type="ECO:0000256" key="1">
    <source>
        <dbReference type="ARBA" id="ARBA00022605"/>
    </source>
</evidence>
<dbReference type="InterPro" id="IPR036412">
    <property type="entry name" value="HAD-like_sf"/>
</dbReference>
<dbReference type="PANTHER" id="PTHR20371:SF1">
    <property type="entry name" value="ENOLASE-PHOSPHATASE E1"/>
    <property type="match status" value="1"/>
</dbReference>
<dbReference type="STRING" id="675824.A0A1E3Q9J4"/>
<evidence type="ECO:0000313" key="4">
    <source>
        <dbReference type="EMBL" id="ODQ74164.1"/>
    </source>
</evidence>
<evidence type="ECO:0000256" key="3">
    <source>
        <dbReference type="ARBA" id="ARBA00023167"/>
    </source>
</evidence>
<dbReference type="EMBL" id="KV454292">
    <property type="protein sequence ID" value="ODQ74164.1"/>
    <property type="molecule type" value="Genomic_DNA"/>
</dbReference>
<gene>
    <name evidence="4" type="ORF">LIPSTDRAFT_103456</name>
</gene>
<dbReference type="GO" id="GO:0000287">
    <property type="term" value="F:magnesium ion binding"/>
    <property type="evidence" value="ECO:0007669"/>
    <property type="project" value="InterPro"/>
</dbReference>
<dbReference type="InterPro" id="IPR006439">
    <property type="entry name" value="HAD-SF_hydro_IA"/>
</dbReference>
<dbReference type="CDD" id="cd01629">
    <property type="entry name" value="HAD_EP"/>
    <property type="match status" value="1"/>
</dbReference>
<dbReference type="Pfam" id="PF00702">
    <property type="entry name" value="Hydrolase"/>
    <property type="match status" value="1"/>
</dbReference>
<dbReference type="SFLD" id="SFLDG01133">
    <property type="entry name" value="C1.5.4:_Enolase-phosphatase_Li"/>
    <property type="match status" value="1"/>
</dbReference>
<dbReference type="AlphaFoldDB" id="A0A1E3Q9J4"/>
<keyword evidence="1" id="KW-0028">Amino-acid biosynthesis</keyword>
<dbReference type="PANTHER" id="PTHR20371">
    <property type="entry name" value="ENOLASE-PHOSPHATASE E1"/>
    <property type="match status" value="1"/>
</dbReference>
<dbReference type="Gene3D" id="3.40.50.1000">
    <property type="entry name" value="HAD superfamily/HAD-like"/>
    <property type="match status" value="1"/>
</dbReference>
<dbReference type="NCBIfam" id="TIGR01691">
    <property type="entry name" value="enolase-ppase"/>
    <property type="match status" value="1"/>
</dbReference>